<dbReference type="AlphaFoldDB" id="A0A3M7QC78"/>
<comment type="caution">
    <text evidence="1">The sequence shown here is derived from an EMBL/GenBank/DDBJ whole genome shotgun (WGS) entry which is preliminary data.</text>
</comment>
<evidence type="ECO:0000313" key="2">
    <source>
        <dbReference type="Proteomes" id="UP000276133"/>
    </source>
</evidence>
<proteinExistence type="predicted"/>
<organism evidence="1 2">
    <name type="scientific">Brachionus plicatilis</name>
    <name type="common">Marine rotifer</name>
    <name type="synonym">Brachionus muelleri</name>
    <dbReference type="NCBI Taxonomy" id="10195"/>
    <lineage>
        <taxon>Eukaryota</taxon>
        <taxon>Metazoa</taxon>
        <taxon>Spiralia</taxon>
        <taxon>Gnathifera</taxon>
        <taxon>Rotifera</taxon>
        <taxon>Eurotatoria</taxon>
        <taxon>Monogononta</taxon>
        <taxon>Pseudotrocha</taxon>
        <taxon>Ploima</taxon>
        <taxon>Brachionidae</taxon>
        <taxon>Brachionus</taxon>
    </lineage>
</organism>
<reference evidence="1 2" key="1">
    <citation type="journal article" date="2018" name="Sci. Rep.">
        <title>Genomic signatures of local adaptation to the degree of environmental predictability in rotifers.</title>
        <authorList>
            <person name="Franch-Gras L."/>
            <person name="Hahn C."/>
            <person name="Garcia-Roger E.M."/>
            <person name="Carmona M.J."/>
            <person name="Serra M."/>
            <person name="Gomez A."/>
        </authorList>
    </citation>
    <scope>NUCLEOTIDE SEQUENCE [LARGE SCALE GENOMIC DNA]</scope>
    <source>
        <strain evidence="1">HYR1</strain>
    </source>
</reference>
<evidence type="ECO:0000313" key="1">
    <source>
        <dbReference type="EMBL" id="RNA08558.1"/>
    </source>
</evidence>
<sequence>MICITINNNIIISDLTKKIAQDMFVTSCHGNAKLFLKNINGTEIWFVCYVSLVAKLKDDMQFELLINFAY</sequence>
<protein>
    <submittedName>
        <fullName evidence="1">Uncharacterized protein</fullName>
    </submittedName>
</protein>
<accession>A0A3M7QC78</accession>
<dbReference type="EMBL" id="REGN01006700">
    <property type="protein sequence ID" value="RNA08558.1"/>
    <property type="molecule type" value="Genomic_DNA"/>
</dbReference>
<keyword evidence="2" id="KW-1185">Reference proteome</keyword>
<gene>
    <name evidence="1" type="ORF">BpHYR1_009587</name>
</gene>
<name>A0A3M7QC78_BRAPC</name>
<dbReference type="Proteomes" id="UP000276133">
    <property type="component" value="Unassembled WGS sequence"/>
</dbReference>